<gene>
    <name evidence="1" type="ORF">NEF87_001436</name>
</gene>
<proteinExistence type="predicted"/>
<protein>
    <submittedName>
        <fullName evidence="1">Uncharacterized protein</fullName>
    </submittedName>
</protein>
<organism evidence="1 2">
    <name type="scientific">Candidatus Lokiarchaeum ossiferum</name>
    <dbReference type="NCBI Taxonomy" id="2951803"/>
    <lineage>
        <taxon>Archaea</taxon>
        <taxon>Promethearchaeati</taxon>
        <taxon>Promethearchaeota</taxon>
        <taxon>Promethearchaeia</taxon>
        <taxon>Promethearchaeales</taxon>
        <taxon>Promethearchaeaceae</taxon>
        <taxon>Candidatus Lokiarchaeum</taxon>
    </lineage>
</organism>
<accession>A0ABY6HRG3</accession>
<sequence length="99" mass="12170">MFLNIIFNFFPSSFLDQKEYCYSSWSYRLLKLRILLTYMEFSRYHLLFWFSPRQNPTKSYLFKPFLSNYFEAIHKKTKIVIILKLQTIFNNIIVFSLIT</sequence>
<dbReference type="EMBL" id="CP104013">
    <property type="protein sequence ID" value="UYP45151.1"/>
    <property type="molecule type" value="Genomic_DNA"/>
</dbReference>
<keyword evidence="2" id="KW-1185">Reference proteome</keyword>
<name>A0ABY6HRG3_9ARCH</name>
<evidence type="ECO:0000313" key="1">
    <source>
        <dbReference type="EMBL" id="UYP45151.1"/>
    </source>
</evidence>
<reference evidence="1" key="1">
    <citation type="submission" date="2022-09" db="EMBL/GenBank/DDBJ databases">
        <title>Actin cytoskeleton and complex cell architecture in an #Asgard archaeon.</title>
        <authorList>
            <person name="Ponce Toledo R.I."/>
            <person name="Schleper C."/>
            <person name="Rodrigues Oliveira T."/>
            <person name="Wollweber F."/>
            <person name="Xu J."/>
            <person name="Rittmann S."/>
            <person name="Klingl A."/>
            <person name="Pilhofer M."/>
        </authorList>
    </citation>
    <scope>NUCLEOTIDE SEQUENCE</scope>
    <source>
        <strain evidence="1">B-35</strain>
    </source>
</reference>
<evidence type="ECO:0000313" key="2">
    <source>
        <dbReference type="Proteomes" id="UP001208689"/>
    </source>
</evidence>
<dbReference type="Proteomes" id="UP001208689">
    <property type="component" value="Chromosome"/>
</dbReference>